<gene>
    <name evidence="1" type="ORF">PARMNEM_LOCUS10604</name>
</gene>
<dbReference type="Gene3D" id="3.30.420.10">
    <property type="entry name" value="Ribonuclease H-like superfamily/Ribonuclease H"/>
    <property type="match status" value="1"/>
</dbReference>
<dbReference type="GO" id="GO:0003676">
    <property type="term" value="F:nucleic acid binding"/>
    <property type="evidence" value="ECO:0007669"/>
    <property type="project" value="InterPro"/>
</dbReference>
<protein>
    <submittedName>
        <fullName evidence="1">Uncharacterized protein</fullName>
    </submittedName>
</protein>
<dbReference type="SUPFAM" id="SSF46938">
    <property type="entry name" value="CRAL/TRIO N-terminal domain"/>
    <property type="match status" value="1"/>
</dbReference>
<organism evidence="1 2">
    <name type="scientific">Parnassius mnemosyne</name>
    <name type="common">clouded apollo</name>
    <dbReference type="NCBI Taxonomy" id="213953"/>
    <lineage>
        <taxon>Eukaryota</taxon>
        <taxon>Metazoa</taxon>
        <taxon>Ecdysozoa</taxon>
        <taxon>Arthropoda</taxon>
        <taxon>Hexapoda</taxon>
        <taxon>Insecta</taxon>
        <taxon>Pterygota</taxon>
        <taxon>Neoptera</taxon>
        <taxon>Endopterygota</taxon>
        <taxon>Lepidoptera</taxon>
        <taxon>Glossata</taxon>
        <taxon>Ditrysia</taxon>
        <taxon>Papilionoidea</taxon>
        <taxon>Papilionidae</taxon>
        <taxon>Parnassiinae</taxon>
        <taxon>Parnassini</taxon>
        <taxon>Parnassius</taxon>
        <taxon>Driopa</taxon>
    </lineage>
</organism>
<dbReference type="InterPro" id="IPR036397">
    <property type="entry name" value="RNaseH_sf"/>
</dbReference>
<dbReference type="Proteomes" id="UP001314205">
    <property type="component" value="Unassembled WGS sequence"/>
</dbReference>
<evidence type="ECO:0000313" key="1">
    <source>
        <dbReference type="EMBL" id="CAK1590211.1"/>
    </source>
</evidence>
<proteinExistence type="predicted"/>
<accession>A0AAV1L4J9</accession>
<dbReference type="InterPro" id="IPR036273">
    <property type="entry name" value="CRAL/TRIO_N_dom_sf"/>
</dbReference>
<dbReference type="AlphaFoldDB" id="A0AAV1L4J9"/>
<reference evidence="1 2" key="1">
    <citation type="submission" date="2023-11" db="EMBL/GenBank/DDBJ databases">
        <authorList>
            <person name="Hedman E."/>
            <person name="Englund M."/>
            <person name="Stromberg M."/>
            <person name="Nyberg Akerstrom W."/>
            <person name="Nylinder S."/>
            <person name="Jareborg N."/>
            <person name="Kallberg Y."/>
            <person name="Kronander E."/>
        </authorList>
    </citation>
    <scope>NUCLEOTIDE SEQUENCE [LARGE SCALE GENOMIC DNA]</scope>
</reference>
<name>A0AAV1L4J9_9NEOP</name>
<dbReference type="EMBL" id="CAVLGL010000085">
    <property type="protein sequence ID" value="CAK1590211.1"/>
    <property type="molecule type" value="Genomic_DNA"/>
</dbReference>
<comment type="caution">
    <text evidence="1">The sequence shown here is derived from an EMBL/GenBank/DDBJ whole genome shotgun (WGS) entry which is preliminary data.</text>
</comment>
<keyword evidence="2" id="KW-1185">Reference proteome</keyword>
<evidence type="ECO:0000313" key="2">
    <source>
        <dbReference type="Proteomes" id="UP001314205"/>
    </source>
</evidence>
<sequence>MTAIVLIQEPWVGAGKIKGLNNLKGEKISRRLGLHAEGRHSSPHDLSRLVNFCERTGLEVLIGTDSNAHYPLWGMERPNERGKDRKLPLSQNVEKLLNVTPDDLDAVLRHYKITPKGLQEIVISIQEWYEKQHHLPQGQLDDKIILQHLILKGFNMEKVKDKIDNFFSAKHKMPEILLKRDPLASDFDRYLRFAFFVILPKKTSINHRVSIFRHWVFQQDSEPAHRAKSTQDWLAAREIDFIRHEDWPSSSPDLNPLDYKIWQHLEEKACSKPHPKLESLKTALIKAAADIDMDLVHEWRNAIQTDAWRTYFSEQDKLISDESKRTRFLSTDDFFGCEGSFKKLEVD</sequence>